<dbReference type="NCBIfam" id="TIGR00090">
    <property type="entry name" value="rsfS_iojap_ybeB"/>
    <property type="match status" value="1"/>
</dbReference>
<evidence type="ECO:0000313" key="3">
    <source>
        <dbReference type="EMBL" id="QOP40589.1"/>
    </source>
</evidence>
<evidence type="ECO:0000313" key="4">
    <source>
        <dbReference type="Proteomes" id="UP000593910"/>
    </source>
</evidence>
<proteinExistence type="inferred from homology"/>
<dbReference type="RefSeq" id="WP_193114009.1">
    <property type="nucleotide sequence ID" value="NZ_CP041165.1"/>
</dbReference>
<keyword evidence="2" id="KW-0963">Cytoplasm</keyword>
<keyword evidence="2" id="KW-0678">Repressor</keyword>
<dbReference type="InterPro" id="IPR004394">
    <property type="entry name" value="Iojap/RsfS/C7orf30"/>
</dbReference>
<sequence length="107" mass="12233">MLDRIEKITSVLDKNKAEAIEVFDLQGKDYIVDYAIIASSLGQKHTIALLDHLKKELKPEEHFNNVDESGDWVVIDLGDILIHIMTPEYRVKYDMETFLAELSKAGE</sequence>
<dbReference type="GO" id="GO:0043023">
    <property type="term" value="F:ribosomal large subunit binding"/>
    <property type="evidence" value="ECO:0007669"/>
    <property type="project" value="TreeGrafter"/>
</dbReference>
<organism evidence="3 4">
    <name type="scientific">Sulfurimonas marina</name>
    <dbReference type="NCBI Taxonomy" id="2590551"/>
    <lineage>
        <taxon>Bacteria</taxon>
        <taxon>Pseudomonadati</taxon>
        <taxon>Campylobacterota</taxon>
        <taxon>Epsilonproteobacteria</taxon>
        <taxon>Campylobacterales</taxon>
        <taxon>Sulfurimonadaceae</taxon>
        <taxon>Sulfurimonas</taxon>
    </lineage>
</organism>
<accession>A0A7M1AT40</accession>
<reference evidence="3 4" key="1">
    <citation type="submission" date="2019-06" db="EMBL/GenBank/DDBJ databases">
        <title>Sulfurimonas gotlandica sp. nov., a chemoautotrophic and psychrotolerant epsilonproteobacterium isolated from a pelagic redoxcline, and an emended description of the genus Sulfurimonas.</title>
        <authorList>
            <person name="Wang S."/>
            <person name="Jiang L."/>
            <person name="Shao Z."/>
        </authorList>
    </citation>
    <scope>NUCLEOTIDE SEQUENCE [LARGE SCALE GENOMIC DNA]</scope>
    <source>
        <strain evidence="3 4">B2</strain>
    </source>
</reference>
<keyword evidence="2" id="KW-0810">Translation regulation</keyword>
<dbReference type="Pfam" id="PF02410">
    <property type="entry name" value="RsfS"/>
    <property type="match status" value="1"/>
</dbReference>
<dbReference type="PANTHER" id="PTHR21043">
    <property type="entry name" value="IOJAP SUPERFAMILY ORTHOLOG"/>
    <property type="match status" value="1"/>
</dbReference>
<dbReference type="EMBL" id="CP041165">
    <property type="protein sequence ID" value="QOP40589.1"/>
    <property type="molecule type" value="Genomic_DNA"/>
</dbReference>
<evidence type="ECO:0000256" key="2">
    <source>
        <dbReference type="HAMAP-Rule" id="MF_01477"/>
    </source>
</evidence>
<dbReference type="KEGG" id="smax:FJR03_02065"/>
<evidence type="ECO:0000256" key="1">
    <source>
        <dbReference type="ARBA" id="ARBA00010574"/>
    </source>
</evidence>
<dbReference type="GO" id="GO:0042256">
    <property type="term" value="P:cytosolic ribosome assembly"/>
    <property type="evidence" value="ECO:0007669"/>
    <property type="project" value="UniProtKB-UniRule"/>
</dbReference>
<keyword evidence="4" id="KW-1185">Reference proteome</keyword>
<dbReference type="GO" id="GO:0090071">
    <property type="term" value="P:negative regulation of ribosome biogenesis"/>
    <property type="evidence" value="ECO:0007669"/>
    <property type="project" value="UniProtKB-UniRule"/>
</dbReference>
<name>A0A7M1AT40_9BACT</name>
<comment type="subcellular location">
    <subcellularLocation>
        <location evidence="2">Cytoplasm</location>
    </subcellularLocation>
</comment>
<dbReference type="PANTHER" id="PTHR21043:SF0">
    <property type="entry name" value="MITOCHONDRIAL ASSEMBLY OF RIBOSOMAL LARGE SUBUNIT PROTEIN 1"/>
    <property type="match status" value="1"/>
</dbReference>
<dbReference type="SUPFAM" id="SSF81301">
    <property type="entry name" value="Nucleotidyltransferase"/>
    <property type="match status" value="1"/>
</dbReference>
<dbReference type="HAMAP" id="MF_01477">
    <property type="entry name" value="Iojap_RsfS"/>
    <property type="match status" value="1"/>
</dbReference>
<dbReference type="Gene3D" id="3.30.460.10">
    <property type="entry name" value="Beta Polymerase, domain 2"/>
    <property type="match status" value="1"/>
</dbReference>
<dbReference type="GO" id="GO:0017148">
    <property type="term" value="P:negative regulation of translation"/>
    <property type="evidence" value="ECO:0007669"/>
    <property type="project" value="UniProtKB-UniRule"/>
</dbReference>
<dbReference type="GO" id="GO:0005737">
    <property type="term" value="C:cytoplasm"/>
    <property type="evidence" value="ECO:0007669"/>
    <property type="project" value="UniProtKB-SubCell"/>
</dbReference>
<dbReference type="AlphaFoldDB" id="A0A7M1AT40"/>
<comment type="similarity">
    <text evidence="1 2">Belongs to the Iojap/RsfS family.</text>
</comment>
<dbReference type="InterPro" id="IPR043519">
    <property type="entry name" value="NT_sf"/>
</dbReference>
<comment type="function">
    <text evidence="2">Functions as a ribosomal silencing factor. Interacts with ribosomal protein uL14 (rplN), blocking formation of intersubunit bridge B8. Prevents association of the 30S and 50S ribosomal subunits and the formation of functional ribosomes, thus repressing translation.</text>
</comment>
<dbReference type="Proteomes" id="UP000593910">
    <property type="component" value="Chromosome"/>
</dbReference>
<gene>
    <name evidence="2 3" type="primary">rsfS</name>
    <name evidence="3" type="ORF">FJR03_02065</name>
</gene>
<protein>
    <recommendedName>
        <fullName evidence="2">Ribosomal silencing factor RsfS</fullName>
    </recommendedName>
</protein>
<comment type="subunit">
    <text evidence="2">Interacts with ribosomal protein uL14 (rplN).</text>
</comment>